<dbReference type="EMBL" id="JAAMPC010000002">
    <property type="protein sequence ID" value="KAG2327717.1"/>
    <property type="molecule type" value="Genomic_DNA"/>
</dbReference>
<sequence>MSEERSNSRKLNCQMQYLLLSGPQVGRFLLVGEREAELDHLEQVDVRSQRLVVIFGVGFECSDRSANDPGNSVSIATKGK</sequence>
<keyword evidence="2" id="KW-1185">Reference proteome</keyword>
<comment type="caution">
    <text evidence="1">The sequence shown here is derived from an EMBL/GenBank/DDBJ whole genome shotgun (WGS) entry which is preliminary data.</text>
</comment>
<evidence type="ECO:0000313" key="2">
    <source>
        <dbReference type="Proteomes" id="UP000886595"/>
    </source>
</evidence>
<accession>A0A8X8BB90</accession>
<name>A0A8X8BB90_BRACI</name>
<gene>
    <name evidence="1" type="ORF">Bca52824_010445</name>
</gene>
<reference evidence="1 2" key="1">
    <citation type="submission" date="2020-02" db="EMBL/GenBank/DDBJ databases">
        <authorList>
            <person name="Ma Q."/>
            <person name="Huang Y."/>
            <person name="Song X."/>
            <person name="Pei D."/>
        </authorList>
    </citation>
    <scope>NUCLEOTIDE SEQUENCE [LARGE SCALE GENOMIC DNA]</scope>
    <source>
        <strain evidence="1">Sxm20200214</strain>
        <tissue evidence="1">Leaf</tissue>
    </source>
</reference>
<dbReference type="Proteomes" id="UP000886595">
    <property type="component" value="Unassembled WGS sequence"/>
</dbReference>
<evidence type="ECO:0000313" key="1">
    <source>
        <dbReference type="EMBL" id="KAG2327717.1"/>
    </source>
</evidence>
<protein>
    <submittedName>
        <fullName evidence="1">Uncharacterized protein</fullName>
    </submittedName>
</protein>
<dbReference type="AlphaFoldDB" id="A0A8X8BB90"/>
<proteinExistence type="predicted"/>
<organism evidence="1 2">
    <name type="scientific">Brassica carinata</name>
    <name type="common">Ethiopian mustard</name>
    <name type="synonym">Abyssinian cabbage</name>
    <dbReference type="NCBI Taxonomy" id="52824"/>
    <lineage>
        <taxon>Eukaryota</taxon>
        <taxon>Viridiplantae</taxon>
        <taxon>Streptophyta</taxon>
        <taxon>Embryophyta</taxon>
        <taxon>Tracheophyta</taxon>
        <taxon>Spermatophyta</taxon>
        <taxon>Magnoliopsida</taxon>
        <taxon>eudicotyledons</taxon>
        <taxon>Gunneridae</taxon>
        <taxon>Pentapetalae</taxon>
        <taxon>rosids</taxon>
        <taxon>malvids</taxon>
        <taxon>Brassicales</taxon>
        <taxon>Brassicaceae</taxon>
        <taxon>Brassiceae</taxon>
        <taxon>Brassica</taxon>
    </lineage>
</organism>